<name>A0ACA9M1Y5_9GLOM</name>
<proteinExistence type="predicted"/>
<keyword evidence="2" id="KW-1185">Reference proteome</keyword>
<reference evidence="1" key="1">
    <citation type="submission" date="2021-06" db="EMBL/GenBank/DDBJ databases">
        <authorList>
            <person name="Kallberg Y."/>
            <person name="Tangrot J."/>
            <person name="Rosling A."/>
        </authorList>
    </citation>
    <scope>NUCLEOTIDE SEQUENCE</scope>
    <source>
        <strain evidence="1">MA461A</strain>
    </source>
</reference>
<organism evidence="1 2">
    <name type="scientific">Racocetra persica</name>
    <dbReference type="NCBI Taxonomy" id="160502"/>
    <lineage>
        <taxon>Eukaryota</taxon>
        <taxon>Fungi</taxon>
        <taxon>Fungi incertae sedis</taxon>
        <taxon>Mucoromycota</taxon>
        <taxon>Glomeromycotina</taxon>
        <taxon>Glomeromycetes</taxon>
        <taxon>Diversisporales</taxon>
        <taxon>Gigasporaceae</taxon>
        <taxon>Racocetra</taxon>
    </lineage>
</organism>
<comment type="caution">
    <text evidence="1">The sequence shown here is derived from an EMBL/GenBank/DDBJ whole genome shotgun (WGS) entry which is preliminary data.</text>
</comment>
<accession>A0ACA9M1Y5</accession>
<feature type="non-terminal residue" evidence="1">
    <location>
        <position position="1"/>
    </location>
</feature>
<dbReference type="Proteomes" id="UP000789920">
    <property type="component" value="Unassembled WGS sequence"/>
</dbReference>
<dbReference type="EMBL" id="CAJVQC010005996">
    <property type="protein sequence ID" value="CAG8561234.1"/>
    <property type="molecule type" value="Genomic_DNA"/>
</dbReference>
<gene>
    <name evidence="1" type="ORF">RPERSI_LOCUS4372</name>
</gene>
<evidence type="ECO:0000313" key="1">
    <source>
        <dbReference type="EMBL" id="CAG8561234.1"/>
    </source>
</evidence>
<evidence type="ECO:0000313" key="2">
    <source>
        <dbReference type="Proteomes" id="UP000789920"/>
    </source>
</evidence>
<protein>
    <submittedName>
        <fullName evidence="1">25093_t:CDS:1</fullName>
    </submittedName>
</protein>
<sequence length="415" mass="47715">KLDDHEKAEALIVVEESASPGKCKKIVSDQKEDGCIELSDTKAALKQEDVWKDKYDKARNKNAEKELKEYADNYVVDNCIKKVIKDKKRNAVATVQEPTTPEKCDDIVSNQKDDGSFEVNETICKEIDIPATETGLTISYLNIAAPHHKKQWEDKSKKAHDYLSKQIGDADAEKELLDCTNKFVVDKITDKVIDEKKRDEIDLDKTTDKMIDEQKRDKIDHKKSEVEESKAKVSPEERYSNKEIYEDKSLGNYHFEVNRDFVKEISEGIYEGTQNDIDIAKFFSLEPLPLPTPDFLSNLKENPFNLSTLCVTIALQAPNGSFPPSNTLANLFGYETPLKLFDLYKSHCCEDRILNIDKLVWTSSMTIWFLKSMLKEYRREWASIYERAKQYINNEVHCDQEIEKIVLGTGGFNIR</sequence>